<accession>A0A7S0NK45</accession>
<dbReference type="AlphaFoldDB" id="A0A7S0NK45"/>
<evidence type="ECO:0000313" key="1">
    <source>
        <dbReference type="EMBL" id="CAD8517417.1"/>
    </source>
</evidence>
<gene>
    <name evidence="1" type="ORF">MCOM1403_LOCUS4843</name>
</gene>
<proteinExistence type="predicted"/>
<name>A0A7S0NK45_MICPS</name>
<organism evidence="1">
    <name type="scientific">Micromonas pusilla</name>
    <name type="common">Picoplanktonic green alga</name>
    <name type="synonym">Chromulina pusilla</name>
    <dbReference type="NCBI Taxonomy" id="38833"/>
    <lineage>
        <taxon>Eukaryota</taxon>
        <taxon>Viridiplantae</taxon>
        <taxon>Chlorophyta</taxon>
        <taxon>Mamiellophyceae</taxon>
        <taxon>Mamiellales</taxon>
        <taxon>Mamiellaceae</taxon>
        <taxon>Micromonas</taxon>
    </lineage>
</organism>
<protein>
    <submittedName>
        <fullName evidence="1">Uncharacterized protein</fullName>
    </submittedName>
</protein>
<dbReference type="EMBL" id="HBEQ01006130">
    <property type="protein sequence ID" value="CAD8517417.1"/>
    <property type="molecule type" value="Transcribed_RNA"/>
</dbReference>
<sequence>MRGGRSGSGGFAGGRRVFERRDDAVRSAALHIRSPISCSFLMSRTRKETQPSESSETAVRVAVSCRSGAGRSGVEENGPGATRVPQFSKVKVLRIVTDLGRTKVLLFLIGMRASRFGRGSIGAKTRVLRNRAKPSRLGESAFQISFKAAHMALAYLFKYHRENMVIVLSSGRLVRNTPRAGLGLDAEGASPSGV</sequence>
<reference evidence="1" key="1">
    <citation type="submission" date="2021-01" db="EMBL/GenBank/DDBJ databases">
        <authorList>
            <person name="Corre E."/>
            <person name="Pelletier E."/>
            <person name="Niang G."/>
            <person name="Scheremetjew M."/>
            <person name="Finn R."/>
            <person name="Kale V."/>
            <person name="Holt S."/>
            <person name="Cochrane G."/>
            <person name="Meng A."/>
            <person name="Brown T."/>
            <person name="Cohen L."/>
        </authorList>
    </citation>
    <scope>NUCLEOTIDE SEQUENCE</scope>
    <source>
        <strain evidence="1">CCMP1723</strain>
    </source>
</reference>